<dbReference type="Proteomes" id="UP001432360">
    <property type="component" value="Chromosome"/>
</dbReference>
<feature type="region of interest" description="Disordered" evidence="1">
    <location>
        <begin position="217"/>
        <end position="242"/>
    </location>
</feature>
<reference evidence="2" key="1">
    <citation type="submission" date="2023-08" db="EMBL/GenBank/DDBJ databases">
        <title>Complete genome sequence of Sinorhizobium chiapanecum ITTG S70 isolated from Acaciella angustissima nodules in Chiapas-Mexico.</title>
        <authorList>
            <person name="Rincon-Rosales R."/>
            <person name="Rogel M.A."/>
            <person name="Rincon-Medina C.I."/>
            <person name="Guerrero G."/>
            <person name="Manzano-Gomez L.A."/>
            <person name="Lopez-Lopez A."/>
            <person name="Rincon Molina F.A."/>
            <person name="Martinez-Romero E."/>
        </authorList>
    </citation>
    <scope>NUCLEOTIDE SEQUENCE</scope>
    <source>
        <strain evidence="2">ITTG S70</strain>
    </source>
</reference>
<dbReference type="RefSeq" id="WP_331373792.1">
    <property type="nucleotide sequence ID" value="NZ_CP133148.1"/>
</dbReference>
<evidence type="ECO:0000313" key="3">
    <source>
        <dbReference type="Proteomes" id="UP001432360"/>
    </source>
</evidence>
<name>A0ABZ2BE86_9HYPH</name>
<protein>
    <submittedName>
        <fullName evidence="2">NERD domain-containing protein</fullName>
    </submittedName>
</protein>
<organism evidence="2 3">
    <name type="scientific">Sinorhizobium chiapasense</name>
    <dbReference type="NCBI Taxonomy" id="501572"/>
    <lineage>
        <taxon>Bacteria</taxon>
        <taxon>Pseudomonadati</taxon>
        <taxon>Pseudomonadota</taxon>
        <taxon>Alphaproteobacteria</taxon>
        <taxon>Hyphomicrobiales</taxon>
        <taxon>Rhizobiaceae</taxon>
        <taxon>Sinorhizobium/Ensifer group</taxon>
        <taxon>Sinorhizobium</taxon>
    </lineage>
</organism>
<proteinExistence type="predicted"/>
<evidence type="ECO:0000256" key="1">
    <source>
        <dbReference type="SAM" id="MobiDB-lite"/>
    </source>
</evidence>
<evidence type="ECO:0000313" key="2">
    <source>
        <dbReference type="EMBL" id="WVT04631.1"/>
    </source>
</evidence>
<dbReference type="EMBL" id="CP133148">
    <property type="protein sequence ID" value="WVT04631.1"/>
    <property type="molecule type" value="Genomic_DNA"/>
</dbReference>
<accession>A0ABZ2BE86</accession>
<keyword evidence="3" id="KW-1185">Reference proteome</keyword>
<gene>
    <name evidence="2" type="ORF">RB548_04255</name>
</gene>
<sequence>MTRSSDEQEIRDAVVARLRELMPAARIVHELNVAGQGTNRIDVAAIDTAAIVGAEIKSRKDVLKRLDEQWPAFNRCCHYVVVVAHEKHFAEYRDPHWRDDVEPYIDLNHPLFFGKWGARDHVWRFPKPDQPPRYGRCVWHFDRHRDVRTQPQASAMLEMLWAEELRTECWVHRISATQRSTRPDMIRDMVWHMTGREIVHAVCRQLRARSFAEADPPIYPDSGATPHSAATAQPSLLPGGTS</sequence>